<accession>A0ABT8SCH8</accession>
<dbReference type="GO" id="GO:0016787">
    <property type="term" value="F:hydrolase activity"/>
    <property type="evidence" value="ECO:0007669"/>
    <property type="project" value="UniProtKB-KW"/>
</dbReference>
<keyword evidence="2" id="KW-1185">Reference proteome</keyword>
<organism evidence="1 2">
    <name type="scientific">Variovorax ginsengisoli</name>
    <dbReference type="NCBI Taxonomy" id="363844"/>
    <lineage>
        <taxon>Bacteria</taxon>
        <taxon>Pseudomonadati</taxon>
        <taxon>Pseudomonadota</taxon>
        <taxon>Betaproteobacteria</taxon>
        <taxon>Burkholderiales</taxon>
        <taxon>Comamonadaceae</taxon>
        <taxon>Variovorax</taxon>
    </lineage>
</organism>
<name>A0ABT8SCH8_9BURK</name>
<comment type="caution">
    <text evidence="1">The sequence shown here is derived from an EMBL/GenBank/DDBJ whole genome shotgun (WGS) entry which is preliminary data.</text>
</comment>
<reference evidence="1" key="1">
    <citation type="submission" date="2023-06" db="EMBL/GenBank/DDBJ databases">
        <authorList>
            <person name="Jiang Y."/>
            <person name="Liu Q."/>
        </authorList>
    </citation>
    <scope>NUCLEOTIDE SEQUENCE</scope>
    <source>
        <strain evidence="1">CGMCC 1.12090</strain>
    </source>
</reference>
<dbReference type="EMBL" id="JAUKVY010000028">
    <property type="protein sequence ID" value="MDO1536495.1"/>
    <property type="molecule type" value="Genomic_DNA"/>
</dbReference>
<evidence type="ECO:0000313" key="2">
    <source>
        <dbReference type="Proteomes" id="UP001169027"/>
    </source>
</evidence>
<dbReference type="RefSeq" id="WP_301814569.1">
    <property type="nucleotide sequence ID" value="NZ_JAUJZH010000028.1"/>
</dbReference>
<protein>
    <submittedName>
        <fullName evidence="1">Alpha/beta hydrolase</fullName>
    </submittedName>
</protein>
<dbReference type="SUPFAM" id="SSF53474">
    <property type="entry name" value="alpha/beta-Hydrolases"/>
    <property type="match status" value="1"/>
</dbReference>
<dbReference type="Pfam" id="PF05990">
    <property type="entry name" value="DUF900"/>
    <property type="match status" value="1"/>
</dbReference>
<dbReference type="InterPro" id="IPR010297">
    <property type="entry name" value="DUF900_hydrolase"/>
</dbReference>
<dbReference type="Proteomes" id="UP001169027">
    <property type="component" value="Unassembled WGS sequence"/>
</dbReference>
<dbReference type="InterPro" id="IPR029058">
    <property type="entry name" value="AB_hydrolase_fold"/>
</dbReference>
<proteinExistence type="predicted"/>
<gene>
    <name evidence="1" type="ORF">Q2T77_29845</name>
</gene>
<keyword evidence="1" id="KW-0378">Hydrolase</keyword>
<evidence type="ECO:0000313" key="1">
    <source>
        <dbReference type="EMBL" id="MDO1536495.1"/>
    </source>
</evidence>
<sequence length="350" mass="38018">MLIFTNRTLRESSDESAFGAGFVQGSDRLGMATVTRKGKKGWAVASPDLDVDDSDSKQALVPLFQGARPVLVYIHGFNNTPAKCFERCAKLESTYDVEVVGFSWPSEGLLADGTPEPGVTDNDDVGDEDNLAQIKVGNRRDSPIQSLILKYHRAGLNGKHSVDALARFLRMVGAARLDANGQLFTVAAHSLGAQLLQYSLDIPGMTESLATARNVALLAACVRASDHRNWLGKIRPTSQLFVTFNKGDSVLAGASVADVDLGSNSQLKLGTDPTPDRLRESYVRYISCTNASNGFGGHGYFAQDKMPKRMKNVFGRIFSSRRDLEPGENDRDIYGIKGDEDGLTCYFNAP</sequence>